<comment type="similarity">
    <text evidence="1">Belongs to the peptidase S13 family.</text>
</comment>
<sequence>MPLTRLFRLFLLLALAAALPGQEALAQAGAAATRTGLPAGNVAYIVFDAQSGQLIDSAQAARPMIPASTMKVASMLASIEILGADHRFTTAVTASGSIAGGVLNGDLALIGGGDPTLDVNDLADLVSQVRQAGITRVNGRFIVDDTVLQALPFLDRLQPLAASYNPGLTGLAINFNALRVSWQTRQGQLQARADAVADGRNVTLPWVDISEGAATPYRPIDGREGWVLSSRLPDKGSDLLPIRYPSATAAEIFRSFARDAGIVLPAPAIGLRTTEGTIIARHDSEPLPAIVTRVLKYSNNLSAEMIGMMAARQLLGRATITQGEAGRALAAWWAQKLPQIDWSGLSIPGASGLSTAARISPVQMAAVLIEGNRIGLPVLMPERPDGGGEAGAGDPPPLPPGRLRAKTGTMGYVCGLAGYLTANSGRQLGFAIFVVDEPQRAAADAATDPYVLTVSQPARRWIGRARAAERELLRQWAAAY</sequence>
<accession>A0A211ZQR1</accession>
<dbReference type="OrthoDB" id="5372081at2"/>
<dbReference type="InterPro" id="IPR000667">
    <property type="entry name" value="Peptidase_S13"/>
</dbReference>
<dbReference type="RefSeq" id="WP_088150484.1">
    <property type="nucleotide sequence ID" value="NZ_NHON01000011.1"/>
</dbReference>
<name>A0A211ZQR1_9PROT</name>
<proteinExistence type="inferred from homology"/>
<dbReference type="AlphaFoldDB" id="A0A211ZQR1"/>
<keyword evidence="2" id="KW-0378">Hydrolase</keyword>
<evidence type="ECO:0000256" key="1">
    <source>
        <dbReference type="ARBA" id="ARBA00006096"/>
    </source>
</evidence>
<keyword evidence="6" id="KW-1185">Reference proteome</keyword>
<feature type="region of interest" description="Disordered" evidence="3">
    <location>
        <begin position="381"/>
        <end position="401"/>
    </location>
</feature>
<dbReference type="InterPro" id="IPR012338">
    <property type="entry name" value="Beta-lactam/transpept-like"/>
</dbReference>
<dbReference type="GO" id="GO:0000270">
    <property type="term" value="P:peptidoglycan metabolic process"/>
    <property type="evidence" value="ECO:0007669"/>
    <property type="project" value="TreeGrafter"/>
</dbReference>
<dbReference type="GO" id="GO:0004185">
    <property type="term" value="F:serine-type carboxypeptidase activity"/>
    <property type="evidence" value="ECO:0007669"/>
    <property type="project" value="InterPro"/>
</dbReference>
<dbReference type="STRING" id="1122125.GCA_000423185_03219"/>
<evidence type="ECO:0000313" key="6">
    <source>
        <dbReference type="Proteomes" id="UP000196655"/>
    </source>
</evidence>
<dbReference type="NCBIfam" id="TIGR00666">
    <property type="entry name" value="PBP4"/>
    <property type="match status" value="1"/>
</dbReference>
<dbReference type="Gene3D" id="3.40.710.10">
    <property type="entry name" value="DD-peptidase/beta-lactamase superfamily"/>
    <property type="match status" value="1"/>
</dbReference>
<dbReference type="Gene3D" id="3.50.80.20">
    <property type="entry name" value="D-Ala-D-Ala carboxypeptidase C, peptidase S13"/>
    <property type="match status" value="1"/>
</dbReference>
<reference evidence="6" key="1">
    <citation type="submission" date="2017-05" db="EMBL/GenBank/DDBJ databases">
        <authorList>
            <person name="Macchi M."/>
            <person name="Festa S."/>
            <person name="Coppotelli B.M."/>
            <person name="Morelli I.S."/>
        </authorList>
    </citation>
    <scope>NUCLEOTIDE SEQUENCE [LARGE SCALE GENOMIC DNA]</scope>
    <source>
        <strain evidence="6">I</strain>
    </source>
</reference>
<dbReference type="Pfam" id="PF02113">
    <property type="entry name" value="Peptidase_S13"/>
    <property type="match status" value="1"/>
</dbReference>
<evidence type="ECO:0000256" key="2">
    <source>
        <dbReference type="ARBA" id="ARBA00022801"/>
    </source>
</evidence>
<dbReference type="GO" id="GO:0006508">
    <property type="term" value="P:proteolysis"/>
    <property type="evidence" value="ECO:0007669"/>
    <property type="project" value="InterPro"/>
</dbReference>
<dbReference type="Proteomes" id="UP000196655">
    <property type="component" value="Unassembled WGS sequence"/>
</dbReference>
<evidence type="ECO:0000256" key="4">
    <source>
        <dbReference type="SAM" id="SignalP"/>
    </source>
</evidence>
<dbReference type="PANTHER" id="PTHR30023">
    <property type="entry name" value="D-ALANYL-D-ALANINE CARBOXYPEPTIDASE"/>
    <property type="match status" value="1"/>
</dbReference>
<dbReference type="PANTHER" id="PTHR30023:SF0">
    <property type="entry name" value="PENICILLIN-SENSITIVE CARBOXYPEPTIDASE A"/>
    <property type="match status" value="1"/>
</dbReference>
<protein>
    <submittedName>
        <fullName evidence="5">D-alanyl-D-alanine carboxypeptidase/D-alanyl-D-alanine-endopeptidase</fullName>
    </submittedName>
</protein>
<organism evidence="5 6">
    <name type="scientific">Inquilinus limosus</name>
    <dbReference type="NCBI Taxonomy" id="171674"/>
    <lineage>
        <taxon>Bacteria</taxon>
        <taxon>Pseudomonadati</taxon>
        <taxon>Pseudomonadota</taxon>
        <taxon>Alphaproteobacteria</taxon>
        <taxon>Rhodospirillales</taxon>
        <taxon>Rhodospirillaceae</taxon>
        <taxon>Inquilinus</taxon>
    </lineage>
</organism>
<keyword evidence="5" id="KW-0121">Carboxypeptidase</keyword>
<comment type="caution">
    <text evidence="5">The sequence shown here is derived from an EMBL/GenBank/DDBJ whole genome shotgun (WGS) entry which is preliminary data.</text>
</comment>
<dbReference type="EMBL" id="NHON01000011">
    <property type="protein sequence ID" value="OWJ67621.1"/>
    <property type="molecule type" value="Genomic_DNA"/>
</dbReference>
<feature type="signal peptide" evidence="4">
    <location>
        <begin position="1"/>
        <end position="26"/>
    </location>
</feature>
<evidence type="ECO:0000256" key="3">
    <source>
        <dbReference type="SAM" id="MobiDB-lite"/>
    </source>
</evidence>
<keyword evidence="5" id="KW-0645">Protease</keyword>
<evidence type="ECO:0000313" key="5">
    <source>
        <dbReference type="EMBL" id="OWJ67621.1"/>
    </source>
</evidence>
<dbReference type="PRINTS" id="PR00922">
    <property type="entry name" value="DADACBPTASE3"/>
</dbReference>
<feature type="chain" id="PRO_5012532771" evidence="4">
    <location>
        <begin position="27"/>
        <end position="480"/>
    </location>
</feature>
<keyword evidence="4" id="KW-0732">Signal</keyword>
<gene>
    <name evidence="5" type="ORF">BWR60_07990</name>
</gene>
<dbReference type="SUPFAM" id="SSF56601">
    <property type="entry name" value="beta-lactamase/transpeptidase-like"/>
    <property type="match status" value="1"/>
</dbReference>